<comment type="caution">
    <text evidence="2">The sequence shown here is derived from an EMBL/GenBank/DDBJ whole genome shotgun (WGS) entry which is preliminary data.</text>
</comment>
<dbReference type="InterPro" id="IPR027463">
    <property type="entry name" value="AcrB_DN_DC_subdom"/>
</dbReference>
<sequence>MGTTLEKTDERAAVVERIVRQRPEVESVQVTIAGSGGGGVQTFFGGGSSNVARHTVTLAKDSDTEAVTQALRAAFDQRDDLGDVSVSQAGGGGPGSSQVEISVQAADQEDLRAAATAVQKSVESVGGTRDVANNLAAETPALVVDVDRAAALERGLTEPQIGAAVSKALQGATIGQVEIEEQRRDVVVHERPTPTTESAMEDVPVGSDLNGKEVLLGAVADVERQNTAASITRVDGRRTALITATPDGDDLGGVTRDIQAAVNATQLPAGASATIGGVSAEQQEAFTQLGIAILIAIAIVYVVMVATFGSLIQPLILLISVPLAATGALAALELTDTALGVPAIIGLLMLVGIVVTNAIVLIDLVNQYRERGLGVLDAVVEGARDRVRPIVMTALATILALVPMAMSLSGGGAFISQPLALVVIGGLFSSTALTLLVVPALYLLIERRREGRRAPRDPLAEAQNT</sequence>
<keyword evidence="3" id="KW-1185">Reference proteome</keyword>
<reference evidence="3" key="1">
    <citation type="journal article" date="2019" name="Int. J. Syst. Evol. Microbiol.">
        <title>The Global Catalogue of Microorganisms (GCM) 10K type strain sequencing project: providing services to taxonomists for standard genome sequencing and annotation.</title>
        <authorList>
            <consortium name="The Broad Institute Genomics Platform"/>
            <consortium name="The Broad Institute Genome Sequencing Center for Infectious Disease"/>
            <person name="Wu L."/>
            <person name="Ma J."/>
        </authorList>
    </citation>
    <scope>NUCLEOTIDE SEQUENCE [LARGE SCALE GENOMIC DNA]</scope>
    <source>
        <strain evidence="3">NBRC 113072</strain>
    </source>
</reference>
<evidence type="ECO:0000313" key="2">
    <source>
        <dbReference type="EMBL" id="GMA41366.1"/>
    </source>
</evidence>
<protein>
    <recommendedName>
        <fullName evidence="4">AcrB/AcrD/AcrF family protein</fullName>
    </recommendedName>
</protein>
<gene>
    <name evidence="2" type="ORF">GCM10025883_34110</name>
</gene>
<feature type="transmembrane region" description="Helical" evidence="1">
    <location>
        <begin position="315"/>
        <end position="332"/>
    </location>
</feature>
<organism evidence="2 3">
    <name type="scientific">Mobilicoccus caccae</name>
    <dbReference type="NCBI Taxonomy" id="1859295"/>
    <lineage>
        <taxon>Bacteria</taxon>
        <taxon>Bacillati</taxon>
        <taxon>Actinomycetota</taxon>
        <taxon>Actinomycetes</taxon>
        <taxon>Micrococcales</taxon>
        <taxon>Dermatophilaceae</taxon>
        <taxon>Mobilicoccus</taxon>
    </lineage>
</organism>
<dbReference type="Proteomes" id="UP001157126">
    <property type="component" value="Unassembled WGS sequence"/>
</dbReference>
<evidence type="ECO:0000256" key="1">
    <source>
        <dbReference type="SAM" id="Phobius"/>
    </source>
</evidence>
<dbReference type="Gene3D" id="1.20.1640.10">
    <property type="entry name" value="Multidrug efflux transporter AcrB transmembrane domain"/>
    <property type="match status" value="1"/>
</dbReference>
<feature type="transmembrane region" description="Helical" evidence="1">
    <location>
        <begin position="421"/>
        <end position="445"/>
    </location>
</feature>
<name>A0ABQ6IUM2_9MICO</name>
<feature type="transmembrane region" description="Helical" evidence="1">
    <location>
        <begin position="289"/>
        <end position="308"/>
    </location>
</feature>
<dbReference type="SUPFAM" id="SSF82866">
    <property type="entry name" value="Multidrug efflux transporter AcrB transmembrane domain"/>
    <property type="match status" value="1"/>
</dbReference>
<dbReference type="EMBL" id="BSUO01000001">
    <property type="protein sequence ID" value="GMA41366.1"/>
    <property type="molecule type" value="Genomic_DNA"/>
</dbReference>
<evidence type="ECO:0008006" key="4">
    <source>
        <dbReference type="Google" id="ProtNLM"/>
    </source>
</evidence>
<keyword evidence="1" id="KW-0812">Transmembrane</keyword>
<evidence type="ECO:0000313" key="3">
    <source>
        <dbReference type="Proteomes" id="UP001157126"/>
    </source>
</evidence>
<accession>A0ABQ6IUM2</accession>
<keyword evidence="1" id="KW-1133">Transmembrane helix</keyword>
<keyword evidence="1" id="KW-0472">Membrane</keyword>
<proteinExistence type="predicted"/>
<dbReference type="Pfam" id="PF00873">
    <property type="entry name" value="ACR_tran"/>
    <property type="match status" value="1"/>
</dbReference>
<dbReference type="PANTHER" id="PTHR32063">
    <property type="match status" value="1"/>
</dbReference>
<dbReference type="PRINTS" id="PR00702">
    <property type="entry name" value="ACRIFLAVINRP"/>
</dbReference>
<dbReference type="InterPro" id="IPR001036">
    <property type="entry name" value="Acrflvin-R"/>
</dbReference>
<dbReference type="Gene3D" id="3.30.70.1430">
    <property type="entry name" value="Multidrug efflux transporter AcrB pore domain"/>
    <property type="match status" value="1"/>
</dbReference>
<feature type="transmembrane region" description="Helical" evidence="1">
    <location>
        <begin position="390"/>
        <end position="415"/>
    </location>
</feature>
<dbReference type="Gene3D" id="3.30.70.1440">
    <property type="entry name" value="Multidrug efflux transporter AcrB pore domain"/>
    <property type="match status" value="1"/>
</dbReference>
<feature type="transmembrane region" description="Helical" evidence="1">
    <location>
        <begin position="338"/>
        <end position="362"/>
    </location>
</feature>
<dbReference type="PANTHER" id="PTHR32063:SF0">
    <property type="entry name" value="SWARMING MOTILITY PROTEIN SWRC"/>
    <property type="match status" value="1"/>
</dbReference>
<dbReference type="Gene3D" id="3.30.2090.10">
    <property type="entry name" value="Multidrug efflux transporter AcrB TolC docking domain, DN and DC subdomains"/>
    <property type="match status" value="1"/>
</dbReference>
<dbReference type="SUPFAM" id="SSF82714">
    <property type="entry name" value="Multidrug efflux transporter AcrB TolC docking domain, DN and DC subdomains"/>
    <property type="match status" value="1"/>
</dbReference>